<keyword evidence="2" id="KW-1185">Reference proteome</keyword>
<dbReference type="EnsemblPlants" id="AVESA.00010b.r2.1CG0078000.1">
    <property type="protein sequence ID" value="AVESA.00010b.r2.1CG0078000.1.CDS.1"/>
    <property type="gene ID" value="AVESA.00010b.r2.1CG0078000"/>
</dbReference>
<protein>
    <submittedName>
        <fullName evidence="1">Uncharacterized protein</fullName>
    </submittedName>
</protein>
<proteinExistence type="predicted"/>
<accession>A0ACD5TL46</accession>
<evidence type="ECO:0000313" key="2">
    <source>
        <dbReference type="Proteomes" id="UP001732700"/>
    </source>
</evidence>
<organism evidence="1 2">
    <name type="scientific">Avena sativa</name>
    <name type="common">Oat</name>
    <dbReference type="NCBI Taxonomy" id="4498"/>
    <lineage>
        <taxon>Eukaryota</taxon>
        <taxon>Viridiplantae</taxon>
        <taxon>Streptophyta</taxon>
        <taxon>Embryophyta</taxon>
        <taxon>Tracheophyta</taxon>
        <taxon>Spermatophyta</taxon>
        <taxon>Magnoliopsida</taxon>
        <taxon>Liliopsida</taxon>
        <taxon>Poales</taxon>
        <taxon>Poaceae</taxon>
        <taxon>BOP clade</taxon>
        <taxon>Pooideae</taxon>
        <taxon>Poodae</taxon>
        <taxon>Poeae</taxon>
        <taxon>Poeae Chloroplast Group 1 (Aveneae type)</taxon>
        <taxon>Aveninae</taxon>
        <taxon>Avena</taxon>
    </lineage>
</organism>
<name>A0ACD5TL46_AVESA</name>
<dbReference type="Proteomes" id="UP001732700">
    <property type="component" value="Chromosome 1C"/>
</dbReference>
<sequence length="502" mass="56820">MIITRPAIATTDRQQMEWLTILFCVPFSLPLIFMLISRHGRNNKLPPGPPALFFIAKFLLPWRPVPDIGSMLRGLHGRYGPIISIWLLRRHFVFVADHDLTQSFLIKGGGNFDDRPPPNAIMKLFFPRGIGVSPYGAYWRLVRRNLTMQVLHPSRIRLFAPARQRACDAMVASIRGNDADAIITVRPLLARCLFELIVEMSIGARLPREALDEMQAMNQEIFQAMAEFPVFSVFPALTMRKRWARYVALRERQSEVLLPLIRAHRGADDDAPCCYADSLLELRVADEGGRSLTDAEMVSLCSEFMIVTMDASVSMMEWIMAELVSHPEAQDKVYEEVRGVREGEDDLPYLRAVILESLRLHPGAHLILPHGAQSDGEVGGYRVPKGAVINFFVADLGLEETMWTEAREFRPERFLDGGADMDMDITGSREIKMAPFGAGRRMCPGYMVAMQHAECLVGTLVREFQWLPPAQEEDASVVDMTEEQASFIVMKHRLRARIIPRT</sequence>
<reference evidence="1" key="1">
    <citation type="submission" date="2021-05" db="EMBL/GenBank/DDBJ databases">
        <authorList>
            <person name="Scholz U."/>
            <person name="Mascher M."/>
            <person name="Fiebig A."/>
        </authorList>
    </citation>
    <scope>NUCLEOTIDE SEQUENCE [LARGE SCALE GENOMIC DNA]</scope>
</reference>
<evidence type="ECO:0000313" key="1">
    <source>
        <dbReference type="EnsemblPlants" id="AVESA.00010b.r2.1CG0078000.1.CDS.1"/>
    </source>
</evidence>
<reference evidence="1" key="2">
    <citation type="submission" date="2025-09" db="UniProtKB">
        <authorList>
            <consortium name="EnsemblPlants"/>
        </authorList>
    </citation>
    <scope>IDENTIFICATION</scope>
</reference>